<dbReference type="AlphaFoldDB" id="A0A9Q8LDI8"/>
<dbReference type="PANTHER" id="PTHR38790">
    <property type="entry name" value="2EXR DOMAIN-CONTAINING PROTEIN-RELATED"/>
    <property type="match status" value="1"/>
</dbReference>
<dbReference type="Proteomes" id="UP000756132">
    <property type="component" value="Chromosome 3"/>
</dbReference>
<dbReference type="EMBL" id="CP090165">
    <property type="protein sequence ID" value="UJO15457.1"/>
    <property type="molecule type" value="Genomic_DNA"/>
</dbReference>
<dbReference type="OMA" id="ESENNDC"/>
<keyword evidence="2" id="KW-1185">Reference proteome</keyword>
<dbReference type="KEGG" id="ffu:CLAFUR5_08243"/>
<name>A0A9Q8LDI8_PASFU</name>
<evidence type="ECO:0000313" key="2">
    <source>
        <dbReference type="Proteomes" id="UP000756132"/>
    </source>
</evidence>
<dbReference type="GeneID" id="71988121"/>
<dbReference type="RefSeq" id="XP_047759823.1">
    <property type="nucleotide sequence ID" value="XM_047907391.1"/>
</dbReference>
<protein>
    <submittedName>
        <fullName evidence="1">Uncharacterized protein</fullName>
    </submittedName>
</protein>
<gene>
    <name evidence="1" type="ORF">CLAFUR5_08243</name>
</gene>
<proteinExistence type="predicted"/>
<dbReference type="OrthoDB" id="3905718at2759"/>
<sequence length="269" mass="30447">MANLTTSHPGENEDDWVEISQRDAPAREINTPTKNVFLEFQLRTIFGTYSYTSLSLRKQRNIAPLEGSDGSINPQQQSPLCQLPAELRLSIYDHIFRLATTNLSDSIYLVHRPATNRTPSALTPLLTCRLLLSEAETLFYTLNRLSIQCPQAFIASLNSTRRLAITSLILKTSMDAAYPGLQQLRGLKNLESLYIERKASVRFQAVSMWAVMAPQSIAELTKVGKLREVRVLMPEARDLTEWEMAQKRRLEEIDGRLERAVEGRRGVGE</sequence>
<reference evidence="1" key="2">
    <citation type="journal article" date="2022" name="Microb. Genom.">
        <title>A chromosome-scale genome assembly of the tomato pathogen Cladosporium fulvum reveals a compartmentalized genome architecture and the presence of a dispensable chromosome.</title>
        <authorList>
            <person name="Zaccaron A.Z."/>
            <person name="Chen L.H."/>
            <person name="Samaras A."/>
            <person name="Stergiopoulos I."/>
        </authorList>
    </citation>
    <scope>NUCLEOTIDE SEQUENCE</scope>
    <source>
        <strain evidence="1">Race5_Kim</strain>
    </source>
</reference>
<accession>A0A9Q8LDI8</accession>
<organism evidence="1 2">
    <name type="scientific">Passalora fulva</name>
    <name type="common">Tomato leaf mold</name>
    <name type="synonym">Cladosporium fulvum</name>
    <dbReference type="NCBI Taxonomy" id="5499"/>
    <lineage>
        <taxon>Eukaryota</taxon>
        <taxon>Fungi</taxon>
        <taxon>Dikarya</taxon>
        <taxon>Ascomycota</taxon>
        <taxon>Pezizomycotina</taxon>
        <taxon>Dothideomycetes</taxon>
        <taxon>Dothideomycetidae</taxon>
        <taxon>Mycosphaerellales</taxon>
        <taxon>Mycosphaerellaceae</taxon>
        <taxon>Fulvia</taxon>
    </lineage>
</organism>
<reference evidence="1" key="1">
    <citation type="submission" date="2021-12" db="EMBL/GenBank/DDBJ databases">
        <authorList>
            <person name="Zaccaron A."/>
            <person name="Stergiopoulos I."/>
        </authorList>
    </citation>
    <scope>NUCLEOTIDE SEQUENCE</scope>
    <source>
        <strain evidence="1">Race5_Kim</strain>
    </source>
</reference>
<evidence type="ECO:0000313" key="1">
    <source>
        <dbReference type="EMBL" id="UJO15457.1"/>
    </source>
</evidence>